<dbReference type="EMBL" id="CP069127">
    <property type="protein sequence ID" value="QRG67315.1"/>
    <property type="molecule type" value="Genomic_DNA"/>
</dbReference>
<evidence type="ECO:0000313" key="3">
    <source>
        <dbReference type="Proteomes" id="UP000596248"/>
    </source>
</evidence>
<evidence type="ECO:0000259" key="1">
    <source>
        <dbReference type="Pfam" id="PF26154"/>
    </source>
</evidence>
<sequence>MEKYIDSMRRTIELAETGEEALVHIKVQLLEGYFEQSRELFSDILDAFFQMEKSIALYMDIIPSCQLEVISNDLKSGMEQIVYTYEANGKRDKILNLLDTEVMPRYRIWHEELQHCLYPIILS</sequence>
<keyword evidence="3" id="KW-1185">Reference proteome</keyword>
<dbReference type="Proteomes" id="UP000596248">
    <property type="component" value="Chromosome"/>
</dbReference>
<name>A0ABX7FQN5_BRECH</name>
<gene>
    <name evidence="2" type="ORF">JNE38_28375</name>
</gene>
<protein>
    <recommendedName>
        <fullName evidence="1">DUF8042 domain-containing protein</fullName>
    </recommendedName>
</protein>
<dbReference type="RefSeq" id="WP_203354373.1">
    <property type="nucleotide sequence ID" value="NZ_CP069127.1"/>
</dbReference>
<accession>A0ABX7FQN5</accession>
<proteinExistence type="predicted"/>
<dbReference type="Pfam" id="PF26154">
    <property type="entry name" value="DUF8042"/>
    <property type="match status" value="1"/>
</dbReference>
<dbReference type="InterPro" id="IPR058355">
    <property type="entry name" value="DUF8042"/>
</dbReference>
<reference evidence="2 3" key="1">
    <citation type="submission" date="2021-01" db="EMBL/GenBank/DDBJ databases">
        <title>Identification of strong promoters based on the transcriptome of Brevibacillus choshinensis.</title>
        <authorList>
            <person name="Yao D."/>
            <person name="Zhang K."/>
            <person name="Wu J."/>
        </authorList>
    </citation>
    <scope>NUCLEOTIDE SEQUENCE [LARGE SCALE GENOMIC DNA]</scope>
    <source>
        <strain evidence="2 3">HPD31-SP3</strain>
    </source>
</reference>
<evidence type="ECO:0000313" key="2">
    <source>
        <dbReference type="EMBL" id="QRG67315.1"/>
    </source>
</evidence>
<organism evidence="2 3">
    <name type="scientific">Brevibacillus choshinensis</name>
    <dbReference type="NCBI Taxonomy" id="54911"/>
    <lineage>
        <taxon>Bacteria</taxon>
        <taxon>Bacillati</taxon>
        <taxon>Bacillota</taxon>
        <taxon>Bacilli</taxon>
        <taxon>Bacillales</taxon>
        <taxon>Paenibacillaceae</taxon>
        <taxon>Brevibacillus</taxon>
    </lineage>
</organism>
<feature type="domain" description="DUF8042" evidence="1">
    <location>
        <begin position="1"/>
        <end position="119"/>
    </location>
</feature>